<sequence>MLDMVLRVSNKLYQEVSLPKKEKNIFISTRTIPIKDEIFDQKMEISFFSKLCWEFCGLKCCFCSQ</sequence>
<dbReference type="EMBL" id="AMZY02000008">
    <property type="protein sequence ID" value="EMS33925.1"/>
    <property type="molecule type" value="Genomic_DNA"/>
</dbReference>
<dbReference type="STRING" id="1239962.C943_04244"/>
<evidence type="ECO:0000313" key="2">
    <source>
        <dbReference type="Proteomes" id="UP000010953"/>
    </source>
</evidence>
<gene>
    <name evidence="1" type="ORF">C943_04244</name>
</gene>
<protein>
    <submittedName>
        <fullName evidence="1">Uncharacterized protein</fullName>
    </submittedName>
</protein>
<dbReference type="Proteomes" id="UP000010953">
    <property type="component" value="Unassembled WGS sequence"/>
</dbReference>
<name>M7X963_9BACT</name>
<reference evidence="1" key="1">
    <citation type="submission" date="2013-01" db="EMBL/GenBank/DDBJ databases">
        <title>Genome assembly of Mariniradius saccharolyticus AK6.</title>
        <authorList>
            <person name="Vaidya B."/>
            <person name="Khatri I."/>
            <person name="Tanuku N.R.S."/>
            <person name="Subramanian S."/>
            <person name="Pinnaka A."/>
        </authorList>
    </citation>
    <scope>NUCLEOTIDE SEQUENCE [LARGE SCALE GENOMIC DNA]</scope>
    <source>
        <strain evidence="1">AK6</strain>
    </source>
</reference>
<accession>M7X963</accession>
<comment type="caution">
    <text evidence="1">The sequence shown here is derived from an EMBL/GenBank/DDBJ whole genome shotgun (WGS) entry which is preliminary data.</text>
</comment>
<proteinExistence type="predicted"/>
<keyword evidence="2" id="KW-1185">Reference proteome</keyword>
<dbReference type="InParanoid" id="M7X963"/>
<organism evidence="1 2">
    <name type="scientific">Mariniradius saccharolyticus AK6</name>
    <dbReference type="NCBI Taxonomy" id="1239962"/>
    <lineage>
        <taxon>Bacteria</taxon>
        <taxon>Pseudomonadati</taxon>
        <taxon>Bacteroidota</taxon>
        <taxon>Cytophagia</taxon>
        <taxon>Cytophagales</taxon>
        <taxon>Cyclobacteriaceae</taxon>
        <taxon>Mariniradius</taxon>
    </lineage>
</organism>
<dbReference type="AlphaFoldDB" id="M7X963"/>
<evidence type="ECO:0000313" key="1">
    <source>
        <dbReference type="EMBL" id="EMS33925.1"/>
    </source>
</evidence>